<dbReference type="AlphaFoldDB" id="A0A087TUB4"/>
<evidence type="ECO:0000313" key="1">
    <source>
        <dbReference type="EMBL" id="KFM68703.1"/>
    </source>
</evidence>
<name>A0A087TUB4_STEMI</name>
<dbReference type="EMBL" id="KK116765">
    <property type="protein sequence ID" value="KFM68703.1"/>
    <property type="molecule type" value="Genomic_DNA"/>
</dbReference>
<gene>
    <name evidence="1" type="ORF">X975_08445</name>
</gene>
<proteinExistence type="predicted"/>
<keyword evidence="2" id="KW-1185">Reference proteome</keyword>
<reference evidence="1 2" key="1">
    <citation type="submission" date="2013-11" db="EMBL/GenBank/DDBJ databases">
        <title>Genome sequencing of Stegodyphus mimosarum.</title>
        <authorList>
            <person name="Bechsgaard J."/>
        </authorList>
    </citation>
    <scope>NUCLEOTIDE SEQUENCE [LARGE SCALE GENOMIC DNA]</scope>
</reference>
<organism evidence="1 2">
    <name type="scientific">Stegodyphus mimosarum</name>
    <name type="common">African social velvet spider</name>
    <dbReference type="NCBI Taxonomy" id="407821"/>
    <lineage>
        <taxon>Eukaryota</taxon>
        <taxon>Metazoa</taxon>
        <taxon>Ecdysozoa</taxon>
        <taxon>Arthropoda</taxon>
        <taxon>Chelicerata</taxon>
        <taxon>Arachnida</taxon>
        <taxon>Araneae</taxon>
        <taxon>Araneomorphae</taxon>
        <taxon>Entelegynae</taxon>
        <taxon>Eresoidea</taxon>
        <taxon>Eresidae</taxon>
        <taxon>Stegodyphus</taxon>
    </lineage>
</organism>
<feature type="non-terminal residue" evidence="1">
    <location>
        <position position="54"/>
    </location>
</feature>
<sequence>MCKGIFKRIAYLYSSAWKIPFALLRIESLLGSYGWSFEGISKTAGTGFVCPSIT</sequence>
<evidence type="ECO:0000313" key="2">
    <source>
        <dbReference type="Proteomes" id="UP000054359"/>
    </source>
</evidence>
<accession>A0A087TUB4</accession>
<protein>
    <submittedName>
        <fullName evidence="1">Uncharacterized protein</fullName>
    </submittedName>
</protein>
<dbReference type="Proteomes" id="UP000054359">
    <property type="component" value="Unassembled WGS sequence"/>
</dbReference>